<dbReference type="InterPro" id="IPR021138">
    <property type="entry name" value="Ribosomal_eL20_eukaryotes"/>
</dbReference>
<dbReference type="Gene3D" id="3.10.20.10">
    <property type="match status" value="1"/>
</dbReference>
<organism evidence="2 3">
    <name type="scientific">Saguinus oedipus</name>
    <name type="common">Cotton-top tamarin</name>
    <name type="synonym">Oedipomidas oedipus</name>
    <dbReference type="NCBI Taxonomy" id="9490"/>
    <lineage>
        <taxon>Eukaryota</taxon>
        <taxon>Metazoa</taxon>
        <taxon>Chordata</taxon>
        <taxon>Craniata</taxon>
        <taxon>Vertebrata</taxon>
        <taxon>Euteleostomi</taxon>
        <taxon>Mammalia</taxon>
        <taxon>Eutheria</taxon>
        <taxon>Euarchontoglires</taxon>
        <taxon>Primates</taxon>
        <taxon>Haplorrhini</taxon>
        <taxon>Platyrrhini</taxon>
        <taxon>Cebidae</taxon>
        <taxon>Callitrichinae</taxon>
        <taxon>Saguinus</taxon>
    </lineage>
</organism>
<keyword evidence="1" id="KW-0175">Coiled coil</keyword>
<name>A0ABQ9U955_SAGOE</name>
<sequence>MKASGTLREYKVVGRCLPTPTCHTPPLYRTRIFVLNHIVSKFRFWHLVSQLKKMKKSSGETKKPKQLEAIKQLQEDAVNQEANLRKRLQEASQRLEDAEEQVKDRD</sequence>
<evidence type="ECO:0000313" key="3">
    <source>
        <dbReference type="Proteomes" id="UP001266305"/>
    </source>
</evidence>
<evidence type="ECO:0000313" key="2">
    <source>
        <dbReference type="EMBL" id="KAK2093541.1"/>
    </source>
</evidence>
<proteinExistence type="inferred from homology"/>
<dbReference type="HAMAP" id="MF_00273">
    <property type="entry name" value="Ribosomal_eL20"/>
    <property type="match status" value="1"/>
</dbReference>
<gene>
    <name evidence="2" type="ORF">P7K49_027279</name>
</gene>
<dbReference type="InterPro" id="IPR028877">
    <property type="entry name" value="Ribosomal_eL20"/>
</dbReference>
<accession>A0ABQ9U955</accession>
<feature type="coiled-coil region" evidence="1">
    <location>
        <begin position="67"/>
        <end position="105"/>
    </location>
</feature>
<protein>
    <submittedName>
        <fullName evidence="2">Uncharacterized protein</fullName>
    </submittedName>
</protein>
<dbReference type="EMBL" id="JASSZA010000014">
    <property type="protein sequence ID" value="KAK2093541.1"/>
    <property type="molecule type" value="Genomic_DNA"/>
</dbReference>
<comment type="caution">
    <text evidence="2">The sequence shown here is derived from an EMBL/GenBank/DDBJ whole genome shotgun (WGS) entry which is preliminary data.</text>
</comment>
<evidence type="ECO:0000256" key="1">
    <source>
        <dbReference type="SAM" id="Coils"/>
    </source>
</evidence>
<keyword evidence="3" id="KW-1185">Reference proteome</keyword>
<dbReference type="PANTHER" id="PTHR10052">
    <property type="entry name" value="60S RIBOSOMAL PROTEIN L18A"/>
    <property type="match status" value="1"/>
</dbReference>
<reference evidence="2 3" key="1">
    <citation type="submission" date="2023-05" db="EMBL/GenBank/DDBJ databases">
        <title>B98-5 Cell Line De Novo Hybrid Assembly: An Optical Mapping Approach.</title>
        <authorList>
            <person name="Kananen K."/>
            <person name="Auerbach J.A."/>
            <person name="Kautto E."/>
            <person name="Blachly J.S."/>
        </authorList>
    </citation>
    <scope>NUCLEOTIDE SEQUENCE [LARGE SCALE GENOMIC DNA]</scope>
    <source>
        <strain evidence="2">B95-8</strain>
        <tissue evidence="2">Cell line</tissue>
    </source>
</reference>
<dbReference type="Proteomes" id="UP001266305">
    <property type="component" value="Unassembled WGS sequence"/>
</dbReference>